<proteinExistence type="predicted"/>
<feature type="transmembrane region" description="Helical" evidence="1">
    <location>
        <begin position="183"/>
        <end position="202"/>
    </location>
</feature>
<dbReference type="OrthoDB" id="282780at2"/>
<keyword evidence="1" id="KW-0812">Transmembrane</keyword>
<evidence type="ECO:0000256" key="1">
    <source>
        <dbReference type="SAM" id="Phobius"/>
    </source>
</evidence>
<organism evidence="2 3">
    <name type="scientific">Methylomonas methanica (strain DSM 25384 / MC09)</name>
    <dbReference type="NCBI Taxonomy" id="857087"/>
    <lineage>
        <taxon>Bacteria</taxon>
        <taxon>Pseudomonadati</taxon>
        <taxon>Pseudomonadota</taxon>
        <taxon>Gammaproteobacteria</taxon>
        <taxon>Methylococcales</taxon>
        <taxon>Methylococcaceae</taxon>
        <taxon>Methylomonas</taxon>
    </lineage>
</organism>
<reference evidence="2 3" key="1">
    <citation type="journal article" date="2011" name="J. Bacteriol.">
        <title>Complete Genome Sequence of the Aerobic Marine Methanotroph Methylomonas methanica MC09.</title>
        <authorList>
            <person name="Boden R."/>
            <person name="Cunliffe M."/>
            <person name="Scanlan J."/>
            <person name="Moussard H."/>
            <person name="Kits K.D."/>
            <person name="Klotz M.G."/>
            <person name="Jetten M.S."/>
            <person name="Vuilleumier S."/>
            <person name="Han J."/>
            <person name="Peters L."/>
            <person name="Mikhailova N."/>
            <person name="Teshima H."/>
            <person name="Tapia R."/>
            <person name="Kyrpides N."/>
            <person name="Ivanova N."/>
            <person name="Pagani I."/>
            <person name="Cheng J.F."/>
            <person name="Goodwin L."/>
            <person name="Han C."/>
            <person name="Hauser L."/>
            <person name="Land M.L."/>
            <person name="Lapidus A."/>
            <person name="Lucas S."/>
            <person name="Pitluck S."/>
            <person name="Woyke T."/>
            <person name="Stein L."/>
            <person name="Murrell J.C."/>
        </authorList>
    </citation>
    <scope>NUCLEOTIDE SEQUENCE [LARGE SCALE GENOMIC DNA]</scope>
    <source>
        <strain evidence="2 3">MC09</strain>
    </source>
</reference>
<evidence type="ECO:0000313" key="2">
    <source>
        <dbReference type="EMBL" id="AEF99254.1"/>
    </source>
</evidence>
<keyword evidence="1" id="KW-1133">Transmembrane helix</keyword>
<dbReference type="RefSeq" id="WP_013817523.1">
    <property type="nucleotide sequence ID" value="NC_015572.1"/>
</dbReference>
<gene>
    <name evidence="2" type="ordered locus">Metme_0815</name>
</gene>
<name>G0A5X7_METMM</name>
<feature type="transmembrane region" description="Helical" evidence="1">
    <location>
        <begin position="21"/>
        <end position="39"/>
    </location>
</feature>
<dbReference type="STRING" id="857087.Metme_0815"/>
<evidence type="ECO:0000313" key="3">
    <source>
        <dbReference type="Proteomes" id="UP000008888"/>
    </source>
</evidence>
<dbReference type="AlphaFoldDB" id="G0A5X7"/>
<keyword evidence="3" id="KW-1185">Reference proteome</keyword>
<accession>G0A5X7</accession>
<dbReference type="EMBL" id="CP002738">
    <property type="protein sequence ID" value="AEF99254.1"/>
    <property type="molecule type" value="Genomic_DNA"/>
</dbReference>
<dbReference type="Proteomes" id="UP000008888">
    <property type="component" value="Chromosome"/>
</dbReference>
<sequence>MPKRYSRFSDISTSEKILNTVFLLTIGLGYLMALINMYYTHQGRDGKPGLSIEDIVIMYHGSNTQTRLGSAINGIMEPNLKYKSDKEVILKWIHDGAEKTGYENNVAPILNRDCTHCHNPSINPALPDLTNFAGVSNVAHAGGASLPILVRVSHIHLFGIAFILYFIGRIFLLCDINVYVKRVAVVIPFAAMLLDVLSWFITKSISGFAYVVVLSGALMGLSMTVQILLSIYQMWFPNALIRRTT</sequence>
<evidence type="ECO:0008006" key="4">
    <source>
        <dbReference type="Google" id="ProtNLM"/>
    </source>
</evidence>
<reference evidence="3" key="3">
    <citation type="submission" date="2011-05" db="EMBL/GenBank/DDBJ databases">
        <title>Complete sequence of Methylomonas methanica MC09.</title>
        <authorList>
            <consortium name="US DOE Joint Genome Institute"/>
            <person name="Lucas S."/>
            <person name="Han J."/>
            <person name="Lapidus A."/>
            <person name="Cheng J.-F."/>
            <person name="Goodwin L."/>
            <person name="Pitluck S."/>
            <person name="Peters L."/>
            <person name="Mikhailova N."/>
            <person name="Teshima H."/>
            <person name="Han C."/>
            <person name="Tapia R."/>
            <person name="Land M."/>
            <person name="Hauser L."/>
            <person name="Kyrpides N."/>
            <person name="Ivanova N."/>
            <person name="Pagani I."/>
            <person name="Stein L."/>
            <person name="Woyke T."/>
        </authorList>
    </citation>
    <scope>NUCLEOTIDE SEQUENCE [LARGE SCALE GENOMIC DNA]</scope>
    <source>
        <strain evidence="3">MC09</strain>
    </source>
</reference>
<feature type="transmembrane region" description="Helical" evidence="1">
    <location>
        <begin position="155"/>
        <end position="176"/>
    </location>
</feature>
<keyword evidence="1" id="KW-0472">Membrane</keyword>
<feature type="transmembrane region" description="Helical" evidence="1">
    <location>
        <begin position="208"/>
        <end position="232"/>
    </location>
</feature>
<protein>
    <recommendedName>
        <fullName evidence="4">Elongation factor-1 alpha</fullName>
    </recommendedName>
</protein>
<reference key="2">
    <citation type="submission" date="2011-05" db="EMBL/GenBank/DDBJ databases">
        <title>Complete genome sequence of the aerobic marine methanotroph Methylomonas methanica MC09.</title>
        <authorList>
            <person name="Boden R."/>
            <person name="Cunliffe M."/>
            <person name="Scanlan J."/>
            <person name="Moussard H."/>
            <person name="Kits K.D."/>
            <person name="Klotz M."/>
            <person name="Jetten M."/>
            <person name="Vuilleumier S."/>
            <person name="Han J."/>
            <person name="Peters L."/>
            <person name="Mikhailova N."/>
            <person name="Teshima H."/>
            <person name="Tapia R."/>
            <person name="Kyrpides N."/>
            <person name="Ivanova N."/>
            <person name="Pagani I."/>
            <person name="Cheng J.-F."/>
            <person name="Goodwin L."/>
            <person name="Han C."/>
            <person name="Hauser L."/>
            <person name="Land M."/>
            <person name="Lapidus A."/>
            <person name="Lucas S."/>
            <person name="Pitluck S."/>
            <person name="Woyke T."/>
            <person name="Stein L.Y."/>
            <person name="Murrell C."/>
        </authorList>
    </citation>
    <scope>NUCLEOTIDE SEQUENCE</scope>
    <source>
        <strain>MC09</strain>
    </source>
</reference>
<dbReference type="HOGENOM" id="CLU_076573_0_0_6"/>
<dbReference type="KEGG" id="mmt:Metme_0815"/>
<dbReference type="eggNOG" id="ENOG502ZQV6">
    <property type="taxonomic scope" value="Bacteria"/>
</dbReference>